<dbReference type="SUPFAM" id="SSF56300">
    <property type="entry name" value="Metallo-dependent phosphatases"/>
    <property type="match status" value="1"/>
</dbReference>
<sequence>MLMHLLFFLPANNAPSSVRRNLRCCQNSAIWFGYRAASSQQAEKGRRMEIRSMFPTVRHARTACTMATLAALTAAAIIAGCGDTSDSGAGTATPADAATADANIQAAWVEIDDSNQAVVRAVTRYTNDASPTDSSVCPLLTVDGTATRMSLRVAAGIVPQRTTASAASDSKASAFPVSACEATVPAGAQAVSIGPRALPLPKASPQRVVILADTGCRLKTSSNTFQACSDATQWPFATAAATAAAMNPDLVLHVGDYHYRENACPSDVAGCQDSPWGYGWDAWQADLFQPAAPLLAAAPWVVVRGNHEECARAGQGWFRFLDPRAYSAARSCDDPANDTAANASEPYAVAIGTDTQVIVFDSAKAGTKALATTDPWFQTYQKQFSTVGTLAARPGVMSIFTNHHPILGFVPISGGTPLGGNAALLSVMSSLNATAYYPPGVQVALHGHVHDFQAINFSSNHPATIVAGNAGDSLDVALPDPFPSISPASGVTVGSLSHNNAFGFMVMDRQPAPATGWLFKAYTVAGKLLTTCTQNGTSLVCDKTGFVAP</sequence>
<feature type="domain" description="Calcineurin-like phosphoesterase" evidence="1">
    <location>
        <begin position="207"/>
        <end position="451"/>
    </location>
</feature>
<dbReference type="GO" id="GO:0016787">
    <property type="term" value="F:hydrolase activity"/>
    <property type="evidence" value="ECO:0007669"/>
    <property type="project" value="InterPro"/>
</dbReference>
<protein>
    <recommendedName>
        <fullName evidence="1">Calcineurin-like phosphoesterase domain-containing protein</fullName>
    </recommendedName>
</protein>
<evidence type="ECO:0000313" key="2">
    <source>
        <dbReference type="EMBL" id="CUV28692.1"/>
    </source>
</evidence>
<gene>
    <name evidence="2" type="ORF">RUN1985_v1_280007</name>
</gene>
<proteinExistence type="predicted"/>
<name>A0A0S4V225_RALSL</name>
<dbReference type="InterPro" id="IPR029052">
    <property type="entry name" value="Metallo-depent_PP-like"/>
</dbReference>
<dbReference type="Gene3D" id="3.60.21.10">
    <property type="match status" value="1"/>
</dbReference>
<organism evidence="2">
    <name type="scientific">Ralstonia solanacearum</name>
    <name type="common">Pseudomonas solanacearum</name>
    <dbReference type="NCBI Taxonomy" id="305"/>
    <lineage>
        <taxon>Bacteria</taxon>
        <taxon>Pseudomonadati</taxon>
        <taxon>Pseudomonadota</taxon>
        <taxon>Betaproteobacteria</taxon>
        <taxon>Burkholderiales</taxon>
        <taxon>Burkholderiaceae</taxon>
        <taxon>Ralstonia</taxon>
        <taxon>Ralstonia solanacearum species complex</taxon>
    </lineage>
</organism>
<accession>A0A0S4V225</accession>
<dbReference type="AlphaFoldDB" id="A0A0S4V225"/>
<evidence type="ECO:0000259" key="1">
    <source>
        <dbReference type="Pfam" id="PF00149"/>
    </source>
</evidence>
<dbReference type="EMBL" id="LN899824">
    <property type="protein sequence ID" value="CUV28692.1"/>
    <property type="molecule type" value="Genomic_DNA"/>
</dbReference>
<dbReference type="InterPro" id="IPR004843">
    <property type="entry name" value="Calcineurin-like_PHP"/>
</dbReference>
<dbReference type="Pfam" id="PF00149">
    <property type="entry name" value="Metallophos"/>
    <property type="match status" value="1"/>
</dbReference>
<reference evidence="2" key="1">
    <citation type="submission" date="2015-10" db="EMBL/GenBank/DDBJ databases">
        <authorList>
            <person name="Gilbert D.G."/>
        </authorList>
    </citation>
    <scope>NUCLEOTIDE SEQUENCE</scope>
    <source>
        <strain evidence="2">Phyl III-seqv23</strain>
    </source>
</reference>